<keyword evidence="1" id="KW-0732">Signal</keyword>
<evidence type="ECO:0000313" key="3">
    <source>
        <dbReference type="EMBL" id="TCO55897.1"/>
    </source>
</evidence>
<dbReference type="Gene3D" id="2.60.120.260">
    <property type="entry name" value="Galactose-binding domain-like"/>
    <property type="match status" value="3"/>
</dbReference>
<dbReference type="RefSeq" id="WP_132122063.1">
    <property type="nucleotide sequence ID" value="NZ_SLWS01000007.1"/>
</dbReference>
<comment type="caution">
    <text evidence="3">The sequence shown here is derived from an EMBL/GenBank/DDBJ whole genome shotgun (WGS) entry which is preliminary data.</text>
</comment>
<dbReference type="Proteomes" id="UP000295680">
    <property type="component" value="Unassembled WGS sequence"/>
</dbReference>
<feature type="domain" description="DUF7402" evidence="2">
    <location>
        <begin position="509"/>
        <end position="638"/>
    </location>
</feature>
<dbReference type="InterPro" id="IPR017853">
    <property type="entry name" value="GH"/>
</dbReference>
<dbReference type="SUPFAM" id="SSF49785">
    <property type="entry name" value="Galactose-binding domain-like"/>
    <property type="match status" value="3"/>
</dbReference>
<accession>A0A4R2JBX2</accession>
<keyword evidence="4" id="KW-1185">Reference proteome</keyword>
<feature type="chain" id="PRO_5020936869" description="DUF7402 domain-containing protein" evidence="1">
    <location>
        <begin position="37"/>
        <end position="902"/>
    </location>
</feature>
<feature type="domain" description="DUF7402" evidence="2">
    <location>
        <begin position="642"/>
        <end position="765"/>
    </location>
</feature>
<dbReference type="InterPro" id="IPR008979">
    <property type="entry name" value="Galactose-bd-like_sf"/>
</dbReference>
<organism evidence="3 4">
    <name type="scientific">Actinocrispum wychmicini</name>
    <dbReference type="NCBI Taxonomy" id="1213861"/>
    <lineage>
        <taxon>Bacteria</taxon>
        <taxon>Bacillati</taxon>
        <taxon>Actinomycetota</taxon>
        <taxon>Actinomycetes</taxon>
        <taxon>Pseudonocardiales</taxon>
        <taxon>Pseudonocardiaceae</taxon>
        <taxon>Actinocrispum</taxon>
    </lineage>
</organism>
<feature type="signal peptide" evidence="1">
    <location>
        <begin position="1"/>
        <end position="36"/>
    </location>
</feature>
<reference evidence="3 4" key="1">
    <citation type="submission" date="2019-03" db="EMBL/GenBank/DDBJ databases">
        <title>Genomic Encyclopedia of Type Strains, Phase IV (KMG-IV): sequencing the most valuable type-strain genomes for metagenomic binning, comparative biology and taxonomic classification.</title>
        <authorList>
            <person name="Goeker M."/>
        </authorList>
    </citation>
    <scope>NUCLEOTIDE SEQUENCE [LARGE SCALE GENOMIC DNA]</scope>
    <source>
        <strain evidence="3 4">DSM 45934</strain>
    </source>
</reference>
<dbReference type="GO" id="GO:0004553">
    <property type="term" value="F:hydrolase activity, hydrolyzing O-glycosyl compounds"/>
    <property type="evidence" value="ECO:0007669"/>
    <property type="project" value="TreeGrafter"/>
</dbReference>
<proteinExistence type="predicted"/>
<protein>
    <recommendedName>
        <fullName evidence="2">DUF7402 domain-containing protein</fullName>
    </recommendedName>
</protein>
<name>A0A4R2JBX2_9PSEU</name>
<evidence type="ECO:0000313" key="4">
    <source>
        <dbReference type="Proteomes" id="UP000295680"/>
    </source>
</evidence>
<dbReference type="PANTHER" id="PTHR12631">
    <property type="entry name" value="ALPHA-L-IDURONIDASE"/>
    <property type="match status" value="1"/>
</dbReference>
<gene>
    <name evidence="3" type="ORF">EV192_107320</name>
</gene>
<dbReference type="InterPro" id="IPR055826">
    <property type="entry name" value="DUF7402"/>
</dbReference>
<dbReference type="AlphaFoldDB" id="A0A4R2JBX2"/>
<dbReference type="SUPFAM" id="SSF51445">
    <property type="entry name" value="(Trans)glycosidases"/>
    <property type="match status" value="1"/>
</dbReference>
<dbReference type="OrthoDB" id="5242547at2"/>
<dbReference type="PANTHER" id="PTHR12631:SF10">
    <property type="entry name" value="BETA-XYLOSIDASE-LIKE PROTEIN-RELATED"/>
    <property type="match status" value="1"/>
</dbReference>
<dbReference type="Gene3D" id="3.20.20.80">
    <property type="entry name" value="Glycosidases"/>
    <property type="match status" value="1"/>
</dbReference>
<dbReference type="Pfam" id="PF24135">
    <property type="entry name" value="DUF7402"/>
    <property type="match status" value="3"/>
</dbReference>
<dbReference type="InterPro" id="IPR051923">
    <property type="entry name" value="Glycosyl_Hydrolase_39"/>
</dbReference>
<evidence type="ECO:0000256" key="1">
    <source>
        <dbReference type="SAM" id="SignalP"/>
    </source>
</evidence>
<sequence length="902" mass="95226">MYRRRRKITLPRWSSLAAISVFTAALSIAAATQAPAQGPRIAAASVTANFAGDDGVGHPEVFGSGINVPALTDPDKIETLHQTGTRFIRGDVYLGHILPTTTIADYLAAMPAGTGVADSNTWDWSNYGWIDQHHDRGTKTILILSYSVDWLGSTPGGGAIDYSPPNGADGFRVYRDVISKIFKRFRDKIDLIEVWNEPDGGFLGSPSLITASDKLNAYKDIYASAAAGIRDVETAQPNGKRIPIGGPAMSGPDPVQHDPDNSEVDWAKGLLTDSRTAANVDFLSYHTYDRGSTAGEAVQTWRKAAVDAGRATDFPVYVTEWNYDPRYVPLIPMNGNDPNTISYAAARLTAFLKQHANGTNFFADNDELVVPPFFGVHGNGMLPPKARTYRLMSVDLGLGAGDNTLRPVSFPSSISDAGAATTANGDRVAWVVNNTADAQDVDLNLNGLGGATTTTATIFEASPNQTQVRPKASVPLTVSGGSATVRFAAPAHSVVGVRLASYPIADSENLAPGATVTPSSVSAAVPQLNGARVVDGIVGVHETGEWASNQELTPNIRLDWTTPQAVGRVALYDRANPTDRILAGRLEFSDGTTVQVPELPNDGTGKVVSFPVRDVTWMRFVVTDGAGLNVGLSELQVFAGGNVARDGTVTTSSQANLDVNGQLKATDGITTAAGEWVSTETNPWIRISWVNSQVLDRIVLSDRPGPVNANSGTLTFSDGTSVPVTGIPANGAPKVVSFPARPVTWVKFQVTGGSGTGVGLAELRALTTGNVASSAVVTATSTAPEAPTLTPAAATDGVINQWDAGEWASNGEPNPRIRLTWATAQNLRRVVLYDRDNPIDFTTGGTLTFSDGSSVPVSGMDNSGVGKMVTFAPRSVTWVEFQVTGTASSWRLGLSEIEAYVG</sequence>
<feature type="domain" description="DUF7402" evidence="2">
    <location>
        <begin position="770"/>
        <end position="900"/>
    </location>
</feature>
<dbReference type="EMBL" id="SLWS01000007">
    <property type="protein sequence ID" value="TCO55897.1"/>
    <property type="molecule type" value="Genomic_DNA"/>
</dbReference>
<evidence type="ECO:0000259" key="2">
    <source>
        <dbReference type="Pfam" id="PF24135"/>
    </source>
</evidence>